<evidence type="ECO:0000256" key="1">
    <source>
        <dbReference type="SAM" id="MobiDB-lite"/>
    </source>
</evidence>
<name>A0A9P7EYM7_9AGAM</name>
<feature type="transmembrane region" description="Helical" evidence="2">
    <location>
        <begin position="514"/>
        <end position="533"/>
    </location>
</feature>
<evidence type="ECO:0000256" key="2">
    <source>
        <dbReference type="SAM" id="Phobius"/>
    </source>
</evidence>
<evidence type="ECO:0000313" key="3">
    <source>
        <dbReference type="EMBL" id="KAG2095904.1"/>
    </source>
</evidence>
<dbReference type="OrthoDB" id="2657661at2759"/>
<keyword evidence="2" id="KW-1133">Transmembrane helix</keyword>
<comment type="caution">
    <text evidence="3">The sequence shown here is derived from an EMBL/GenBank/DDBJ whole genome shotgun (WGS) entry which is preliminary data.</text>
</comment>
<reference evidence="3" key="1">
    <citation type="journal article" date="2020" name="New Phytol.">
        <title>Comparative genomics reveals dynamic genome evolution in host specialist ectomycorrhizal fungi.</title>
        <authorList>
            <person name="Lofgren L.A."/>
            <person name="Nguyen N.H."/>
            <person name="Vilgalys R."/>
            <person name="Ruytinx J."/>
            <person name="Liao H.L."/>
            <person name="Branco S."/>
            <person name="Kuo A."/>
            <person name="LaButti K."/>
            <person name="Lipzen A."/>
            <person name="Andreopoulos W."/>
            <person name="Pangilinan J."/>
            <person name="Riley R."/>
            <person name="Hundley H."/>
            <person name="Na H."/>
            <person name="Barry K."/>
            <person name="Grigoriev I.V."/>
            <person name="Stajich J.E."/>
            <person name="Kennedy P.G."/>
        </authorList>
    </citation>
    <scope>NUCLEOTIDE SEQUENCE</scope>
    <source>
        <strain evidence="3">FC423</strain>
    </source>
</reference>
<feature type="region of interest" description="Disordered" evidence="1">
    <location>
        <begin position="51"/>
        <end position="71"/>
    </location>
</feature>
<keyword evidence="2" id="KW-0472">Membrane</keyword>
<feature type="compositionally biased region" description="Polar residues" evidence="1">
    <location>
        <begin position="51"/>
        <end position="63"/>
    </location>
</feature>
<proteinExistence type="predicted"/>
<keyword evidence="2" id="KW-0812">Transmembrane</keyword>
<organism evidence="3 4">
    <name type="scientific">Suillus discolor</name>
    <dbReference type="NCBI Taxonomy" id="1912936"/>
    <lineage>
        <taxon>Eukaryota</taxon>
        <taxon>Fungi</taxon>
        <taxon>Dikarya</taxon>
        <taxon>Basidiomycota</taxon>
        <taxon>Agaricomycotina</taxon>
        <taxon>Agaricomycetes</taxon>
        <taxon>Agaricomycetidae</taxon>
        <taxon>Boletales</taxon>
        <taxon>Suillineae</taxon>
        <taxon>Suillaceae</taxon>
        <taxon>Suillus</taxon>
    </lineage>
</organism>
<sequence length="573" mass="63459">MSSQSNFGSRARGGLSIIFDYIRARRLQGSSATLPTSYPLPALSPTVPHITVSSPGGSVTPQKSTTSSPVPSASATLVATASGACAAPSANITPSNSGISVSPSTTSPSTTSIRKARPIPASDVNRYERKRTIPQTRDRVFIEPGNKVFEDKSPSGRWKPLVHPEGALYYYDSSRRIYTDADLSKPSTLLATEAFADQLYNDAQANPNVDITSKTELVIEDIDENTCGYYFVEQDTRCIFWLERFDAETLFENIRRVKNMGHIKYVIEAQYWTHCELFPHENRVTPVVLEELKQMIMHAAAVTITSVTCVAPFEKEELEKMLDLVMSIEGTLDGQFTHTRCVVARFMSEFIKAKFFNFCGQPGARLDSDQTIYFKGHDHQSLLFIITSFLLFGSPRTHQEDLKVIWVDSIINRVLWNQFIDKLNDEWTGLALSATVILNANIAFLAISSVSDTAGLLSYISVVCSIAVVLLVLLLVRQNQKRDCERAVALLTYVEQSFFGTEVLAIMYSLPYGLLVWALIYFAAGFGDLVFKIESQWTRGAVGFAGSLVVCFVVLVLQIGRHQTSPKDEGSVV</sequence>
<dbReference type="AlphaFoldDB" id="A0A9P7EYM7"/>
<dbReference type="RefSeq" id="XP_041288030.1">
    <property type="nucleotide sequence ID" value="XM_041438655.1"/>
</dbReference>
<dbReference type="Proteomes" id="UP000823399">
    <property type="component" value="Unassembled WGS sequence"/>
</dbReference>
<keyword evidence="4" id="KW-1185">Reference proteome</keyword>
<protein>
    <submittedName>
        <fullName evidence="3">Uncharacterized protein</fullName>
    </submittedName>
</protein>
<evidence type="ECO:0000313" key="4">
    <source>
        <dbReference type="Proteomes" id="UP000823399"/>
    </source>
</evidence>
<dbReference type="EMBL" id="JABBWM010000072">
    <property type="protein sequence ID" value="KAG2095904.1"/>
    <property type="molecule type" value="Genomic_DNA"/>
</dbReference>
<gene>
    <name evidence="3" type="ORF">F5147DRAFT_717567</name>
</gene>
<feature type="transmembrane region" description="Helical" evidence="2">
    <location>
        <begin position="540"/>
        <end position="560"/>
    </location>
</feature>
<accession>A0A9P7EYM7</accession>
<dbReference type="GeneID" id="64700914"/>
<feature type="transmembrane region" description="Helical" evidence="2">
    <location>
        <begin position="456"/>
        <end position="476"/>
    </location>
</feature>